<dbReference type="SMART" id="SM01152">
    <property type="entry name" value="DUF167"/>
    <property type="match status" value="1"/>
</dbReference>
<organism evidence="3 4">
    <name type="scientific">Neoaquamicrobium sediminum</name>
    <dbReference type="NCBI Taxonomy" id="1849104"/>
    <lineage>
        <taxon>Bacteria</taxon>
        <taxon>Pseudomonadati</taxon>
        <taxon>Pseudomonadota</taxon>
        <taxon>Alphaproteobacteria</taxon>
        <taxon>Hyphomicrobiales</taxon>
        <taxon>Phyllobacteriaceae</taxon>
        <taxon>Neoaquamicrobium</taxon>
    </lineage>
</organism>
<dbReference type="Proteomes" id="UP001559025">
    <property type="component" value="Unassembled WGS sequence"/>
</dbReference>
<dbReference type="InterPro" id="IPR036591">
    <property type="entry name" value="YggU-like_sf"/>
</dbReference>
<sequence>MSAAPAFHRRHAGGVELFVRLTPKSARDAIEGVEAGADGRAFLKARVRAVPEKGKANQALERLLASALGVPASSVSVVAGGTARLKTVRVAGDPELIEAQLALLEG</sequence>
<proteinExistence type="inferred from homology"/>
<dbReference type="Pfam" id="PF02594">
    <property type="entry name" value="DUF167"/>
    <property type="match status" value="1"/>
</dbReference>
<dbReference type="Gene3D" id="3.30.1200.10">
    <property type="entry name" value="YggU-like"/>
    <property type="match status" value="1"/>
</dbReference>
<reference evidence="3 4" key="1">
    <citation type="submission" date="2024-01" db="EMBL/GenBank/DDBJ databases">
        <title>New evidence supports the origin of RcGTA from prophage.</title>
        <authorList>
            <person name="Xu Y."/>
            <person name="Liu B."/>
            <person name="Chen F."/>
        </authorList>
    </citation>
    <scope>NUCLEOTIDE SEQUENCE [LARGE SCALE GENOMIC DNA]</scope>
    <source>
        <strain evidence="3 4">CBW1107-2</strain>
    </source>
</reference>
<evidence type="ECO:0000313" key="3">
    <source>
        <dbReference type="EMBL" id="MEX4005793.1"/>
    </source>
</evidence>
<name>A0ABV3WMB5_9HYPH</name>
<evidence type="ECO:0000256" key="1">
    <source>
        <dbReference type="ARBA" id="ARBA00010364"/>
    </source>
</evidence>
<keyword evidence="4" id="KW-1185">Reference proteome</keyword>
<dbReference type="HAMAP" id="MF_00634">
    <property type="entry name" value="UPF0235"/>
    <property type="match status" value="1"/>
</dbReference>
<comment type="similarity">
    <text evidence="1 2">Belongs to the UPF0235 family.</text>
</comment>
<evidence type="ECO:0000256" key="2">
    <source>
        <dbReference type="HAMAP-Rule" id="MF_00634"/>
    </source>
</evidence>
<dbReference type="NCBIfam" id="NF002348">
    <property type="entry name" value="PRK01310.1"/>
    <property type="match status" value="1"/>
</dbReference>
<dbReference type="NCBIfam" id="TIGR00251">
    <property type="entry name" value="DUF167 family protein"/>
    <property type="match status" value="1"/>
</dbReference>
<dbReference type="EMBL" id="JAZHFV010000001">
    <property type="protein sequence ID" value="MEX4005793.1"/>
    <property type="molecule type" value="Genomic_DNA"/>
</dbReference>
<dbReference type="PANTHER" id="PTHR13420:SF7">
    <property type="entry name" value="UPF0235 PROTEIN C15ORF40"/>
    <property type="match status" value="1"/>
</dbReference>
<dbReference type="RefSeq" id="WP_368801232.1">
    <property type="nucleotide sequence ID" value="NZ_JAZHFV010000001.1"/>
</dbReference>
<dbReference type="InterPro" id="IPR003746">
    <property type="entry name" value="DUF167"/>
</dbReference>
<gene>
    <name evidence="3" type="ORF">V1479_00670</name>
</gene>
<protein>
    <recommendedName>
        <fullName evidence="2">UPF0235 protein V1479_00670</fullName>
    </recommendedName>
</protein>
<dbReference type="PANTHER" id="PTHR13420">
    <property type="entry name" value="UPF0235 PROTEIN C15ORF40"/>
    <property type="match status" value="1"/>
</dbReference>
<dbReference type="SUPFAM" id="SSF69786">
    <property type="entry name" value="YggU-like"/>
    <property type="match status" value="1"/>
</dbReference>
<comment type="caution">
    <text evidence="3">The sequence shown here is derived from an EMBL/GenBank/DDBJ whole genome shotgun (WGS) entry which is preliminary data.</text>
</comment>
<evidence type="ECO:0000313" key="4">
    <source>
        <dbReference type="Proteomes" id="UP001559025"/>
    </source>
</evidence>
<accession>A0ABV3WMB5</accession>